<evidence type="ECO:0000313" key="5">
    <source>
        <dbReference type="EMBL" id="PYH45435.1"/>
    </source>
</evidence>
<dbReference type="AlphaFoldDB" id="A0A318ZE15"/>
<feature type="domain" description="Alpha/beta hydrolase fold-3" evidence="4">
    <location>
        <begin position="156"/>
        <end position="402"/>
    </location>
</feature>
<name>A0A318ZE15_9EURO</name>
<dbReference type="SUPFAM" id="SSF53474">
    <property type="entry name" value="alpha/beta-Hydrolases"/>
    <property type="match status" value="1"/>
</dbReference>
<dbReference type="Gene3D" id="3.40.50.1820">
    <property type="entry name" value="alpha/beta hydrolase"/>
    <property type="match status" value="1"/>
</dbReference>
<dbReference type="RefSeq" id="XP_025431417.1">
    <property type="nucleotide sequence ID" value="XM_025572642.1"/>
</dbReference>
<evidence type="ECO:0000256" key="2">
    <source>
        <dbReference type="ARBA" id="ARBA00022801"/>
    </source>
</evidence>
<feature type="active site" evidence="3">
    <location>
        <position position="237"/>
    </location>
</feature>
<dbReference type="InterPro" id="IPR029058">
    <property type="entry name" value="AB_hydrolase_fold"/>
</dbReference>
<keyword evidence="6" id="KW-1185">Reference proteome</keyword>
<keyword evidence="2" id="KW-0378">Hydrolase</keyword>
<dbReference type="InterPro" id="IPR050300">
    <property type="entry name" value="GDXG_lipolytic_enzyme"/>
</dbReference>
<dbReference type="STRING" id="1450539.A0A318ZE15"/>
<evidence type="ECO:0000313" key="6">
    <source>
        <dbReference type="Proteomes" id="UP000248349"/>
    </source>
</evidence>
<dbReference type="OrthoDB" id="5354320at2759"/>
<protein>
    <submittedName>
        <fullName evidence="5">Putative lipase/esterase</fullName>
    </submittedName>
</protein>
<evidence type="ECO:0000259" key="4">
    <source>
        <dbReference type="Pfam" id="PF07859"/>
    </source>
</evidence>
<evidence type="ECO:0000256" key="3">
    <source>
        <dbReference type="PROSITE-ProRule" id="PRU10038"/>
    </source>
</evidence>
<accession>A0A318ZE15</accession>
<reference evidence="5 6" key="1">
    <citation type="submission" date="2016-12" db="EMBL/GenBank/DDBJ databases">
        <title>The genomes of Aspergillus section Nigri reveals drivers in fungal speciation.</title>
        <authorList>
            <consortium name="DOE Joint Genome Institute"/>
            <person name="Vesth T.C."/>
            <person name="Nybo J."/>
            <person name="Theobald S."/>
            <person name="Brandl J."/>
            <person name="Frisvad J.C."/>
            <person name="Nielsen K.F."/>
            <person name="Lyhne E.K."/>
            <person name="Kogle M.E."/>
            <person name="Kuo A."/>
            <person name="Riley R."/>
            <person name="Clum A."/>
            <person name="Nolan M."/>
            <person name="Lipzen A."/>
            <person name="Salamov A."/>
            <person name="Henrissat B."/>
            <person name="Wiebenga A."/>
            <person name="De Vries R.P."/>
            <person name="Grigoriev I.V."/>
            <person name="Mortensen U.H."/>
            <person name="Andersen M.R."/>
            <person name="Baker S.E."/>
        </authorList>
    </citation>
    <scope>NUCLEOTIDE SEQUENCE [LARGE SCALE GENOMIC DNA]</scope>
    <source>
        <strain evidence="5 6">JOP 1030-1</strain>
    </source>
</reference>
<dbReference type="GeneID" id="37073870"/>
<evidence type="ECO:0000256" key="1">
    <source>
        <dbReference type="ARBA" id="ARBA00010515"/>
    </source>
</evidence>
<organism evidence="5 6">
    <name type="scientific">Aspergillus saccharolyticus JOP 1030-1</name>
    <dbReference type="NCBI Taxonomy" id="1450539"/>
    <lineage>
        <taxon>Eukaryota</taxon>
        <taxon>Fungi</taxon>
        <taxon>Dikarya</taxon>
        <taxon>Ascomycota</taxon>
        <taxon>Pezizomycotina</taxon>
        <taxon>Eurotiomycetes</taxon>
        <taxon>Eurotiomycetidae</taxon>
        <taxon>Eurotiales</taxon>
        <taxon>Aspergillaceae</taxon>
        <taxon>Aspergillus</taxon>
        <taxon>Aspergillus subgen. Circumdati</taxon>
    </lineage>
</organism>
<dbReference type="GO" id="GO:0016787">
    <property type="term" value="F:hydrolase activity"/>
    <property type="evidence" value="ECO:0007669"/>
    <property type="project" value="UniProtKB-KW"/>
</dbReference>
<sequence>MRNFENPLTLLKAILVRIPLVLKVIFLHSIRLSPVHGKQDLRTELTVAVIRSLLSFSSSISQQQKASMRDPGIKGPMWVSKVTFPPPEIDVQHAVVNAIEALKTGEETYNLPGVAPVEAEWTGYRSGVDKNAPQPDISEEVKYEALKQESKEDMVILYFHGGIYFLMDPCTHRPTVAQLSKRTGAPVLSVRYRLAPQHPFPAALTDALVAYLSLIAPPPGSLHDPVPARKIILAGDSAGGNLALVLCQLLLTLRRTQPTLRFHGRDLHSIDLLPAGVATSSPWCDMTRSMPSVAHNAIYDYLDAPTSTPATEPYFRPLVVPADDIWPVKPPRVDLYTHASALLHPLVSPIASTPALWTEAPPIFMSIGEEGLTDEALVLARTIHRAGAPIYVEQFEGMPHCFGLVMLDAPAGRRFYDGMARFCRQAVDVAAADRAADKPALPDQTRSGEITYIGYKLLSEKTIPLEEAVPLTDEEIEERLRVNALWRQEGERELQREWAEKAQL</sequence>
<dbReference type="PANTHER" id="PTHR48081">
    <property type="entry name" value="AB HYDROLASE SUPERFAMILY PROTEIN C4A8.06C"/>
    <property type="match status" value="1"/>
</dbReference>
<dbReference type="Pfam" id="PF07859">
    <property type="entry name" value="Abhydrolase_3"/>
    <property type="match status" value="1"/>
</dbReference>
<dbReference type="EMBL" id="KZ821231">
    <property type="protein sequence ID" value="PYH45435.1"/>
    <property type="molecule type" value="Genomic_DNA"/>
</dbReference>
<comment type="similarity">
    <text evidence="1">Belongs to the 'GDXG' lipolytic enzyme family.</text>
</comment>
<dbReference type="InterPro" id="IPR033140">
    <property type="entry name" value="Lipase_GDXG_put_SER_AS"/>
</dbReference>
<proteinExistence type="inferred from homology"/>
<dbReference type="PROSITE" id="PS01174">
    <property type="entry name" value="LIPASE_GDXG_SER"/>
    <property type="match status" value="1"/>
</dbReference>
<dbReference type="Proteomes" id="UP000248349">
    <property type="component" value="Unassembled WGS sequence"/>
</dbReference>
<gene>
    <name evidence="5" type="ORF">BP01DRAFT_318574</name>
</gene>
<dbReference type="PANTHER" id="PTHR48081:SF25">
    <property type="entry name" value="PUTATIVE (AFU_ORTHOLOGUE AFUA_3G11560)-RELATED"/>
    <property type="match status" value="1"/>
</dbReference>
<dbReference type="InterPro" id="IPR013094">
    <property type="entry name" value="AB_hydrolase_3"/>
</dbReference>